<accession>A0ABR7X6L5</accession>
<sequence length="302" mass="34460">MITFGMFGGSFKVDITSKAASFVAPYLNPNMLIERFVIFFNVSFTYFIINYLKGKRGSIWLYMLSAAVSFYLILGIVSRNSILSIVIYVLLIVLYFVKGKNIFSTKSIDVSANKKQNVRVRKNVFIMLSVVVAIIAYNYIFLSIFQAKSISRNGETSIFDNSRLVIYKAVLTEAVSSVKVFFFGKGIGNSATQISGAYSDFDFFNRDADTFGAFNTVLGWQLELGVIFTVYFIYWLFKTCKNTPAPLYLKLLLLCTFIPGMFESLTFGNYSWFPELFKWVLISVIYNWDILPLKSRIKFVLS</sequence>
<reference evidence="2 3" key="1">
    <citation type="submission" date="2020-09" db="EMBL/GenBank/DDBJ databases">
        <title>Novel species of Mucilaginibacter isolated from a glacier on the Tibetan Plateau.</title>
        <authorList>
            <person name="Liu Q."/>
            <person name="Xin Y.-H."/>
        </authorList>
    </citation>
    <scope>NUCLEOTIDE SEQUENCE [LARGE SCALE GENOMIC DNA]</scope>
    <source>
        <strain evidence="2 3">CGMCC 1.13878</strain>
    </source>
</reference>
<feature type="transmembrane region" description="Helical" evidence="1">
    <location>
        <begin position="124"/>
        <end position="145"/>
    </location>
</feature>
<feature type="transmembrane region" description="Helical" evidence="1">
    <location>
        <begin position="59"/>
        <end position="76"/>
    </location>
</feature>
<name>A0ABR7X6L5_9SPHI</name>
<keyword evidence="1" id="KW-0472">Membrane</keyword>
<evidence type="ECO:0008006" key="4">
    <source>
        <dbReference type="Google" id="ProtNLM"/>
    </source>
</evidence>
<keyword evidence="1" id="KW-0812">Transmembrane</keyword>
<organism evidence="2 3">
    <name type="scientific">Mucilaginibacter rigui</name>
    <dbReference type="NCBI Taxonomy" id="534635"/>
    <lineage>
        <taxon>Bacteria</taxon>
        <taxon>Pseudomonadati</taxon>
        <taxon>Bacteroidota</taxon>
        <taxon>Sphingobacteriia</taxon>
        <taxon>Sphingobacteriales</taxon>
        <taxon>Sphingobacteriaceae</taxon>
        <taxon>Mucilaginibacter</taxon>
    </lineage>
</organism>
<proteinExistence type="predicted"/>
<protein>
    <recommendedName>
        <fullName evidence="4">Oligosaccharide repeat unit polymerase</fullName>
    </recommendedName>
</protein>
<keyword evidence="1" id="KW-1133">Transmembrane helix</keyword>
<dbReference type="Proteomes" id="UP000618754">
    <property type="component" value="Unassembled WGS sequence"/>
</dbReference>
<evidence type="ECO:0000313" key="2">
    <source>
        <dbReference type="EMBL" id="MBD1386229.1"/>
    </source>
</evidence>
<feature type="transmembrane region" description="Helical" evidence="1">
    <location>
        <begin position="82"/>
        <end position="103"/>
    </location>
</feature>
<dbReference type="RefSeq" id="WP_191176043.1">
    <property type="nucleotide sequence ID" value="NZ_JACWMW010000002.1"/>
</dbReference>
<dbReference type="EMBL" id="JACWMW010000002">
    <property type="protein sequence ID" value="MBD1386229.1"/>
    <property type="molecule type" value="Genomic_DNA"/>
</dbReference>
<comment type="caution">
    <text evidence="2">The sequence shown here is derived from an EMBL/GenBank/DDBJ whole genome shotgun (WGS) entry which is preliminary data.</text>
</comment>
<gene>
    <name evidence="2" type="ORF">IDJ75_13165</name>
</gene>
<evidence type="ECO:0000313" key="3">
    <source>
        <dbReference type="Proteomes" id="UP000618754"/>
    </source>
</evidence>
<keyword evidence="3" id="KW-1185">Reference proteome</keyword>
<feature type="transmembrane region" description="Helical" evidence="1">
    <location>
        <begin position="218"/>
        <end position="237"/>
    </location>
</feature>
<feature type="transmembrane region" description="Helical" evidence="1">
    <location>
        <begin position="32"/>
        <end position="52"/>
    </location>
</feature>
<evidence type="ECO:0000256" key="1">
    <source>
        <dbReference type="SAM" id="Phobius"/>
    </source>
</evidence>
<feature type="transmembrane region" description="Helical" evidence="1">
    <location>
        <begin position="249"/>
        <end position="270"/>
    </location>
</feature>